<dbReference type="InterPro" id="IPR039422">
    <property type="entry name" value="MarR/SlyA-like"/>
</dbReference>
<dbReference type="SMART" id="SM00347">
    <property type="entry name" value="HTH_MARR"/>
    <property type="match status" value="1"/>
</dbReference>
<evidence type="ECO:0000313" key="2">
    <source>
        <dbReference type="EMBL" id="TXR57738.1"/>
    </source>
</evidence>
<dbReference type="SUPFAM" id="SSF46785">
    <property type="entry name" value="Winged helix' DNA-binding domain"/>
    <property type="match status" value="1"/>
</dbReference>
<dbReference type="InterPro" id="IPR036388">
    <property type="entry name" value="WH-like_DNA-bd_sf"/>
</dbReference>
<proteinExistence type="predicted"/>
<dbReference type="SMART" id="SM00529">
    <property type="entry name" value="HTH_DTXR"/>
    <property type="match status" value="1"/>
</dbReference>
<dbReference type="PANTHER" id="PTHR33164">
    <property type="entry name" value="TRANSCRIPTIONAL REGULATOR, MARR FAMILY"/>
    <property type="match status" value="1"/>
</dbReference>
<dbReference type="Gene3D" id="1.10.10.10">
    <property type="entry name" value="Winged helix-like DNA-binding domain superfamily/Winged helix DNA-binding domain"/>
    <property type="match status" value="1"/>
</dbReference>
<evidence type="ECO:0000259" key="1">
    <source>
        <dbReference type="PROSITE" id="PS50995"/>
    </source>
</evidence>
<dbReference type="GO" id="GO:0003700">
    <property type="term" value="F:DNA-binding transcription factor activity"/>
    <property type="evidence" value="ECO:0007669"/>
    <property type="project" value="InterPro"/>
</dbReference>
<dbReference type="RefSeq" id="WP_147924363.1">
    <property type="nucleotide sequence ID" value="NZ_VKAC01000001.1"/>
</dbReference>
<dbReference type="InterPro" id="IPR000835">
    <property type="entry name" value="HTH_MarR-typ"/>
</dbReference>
<dbReference type="OrthoDB" id="3778086at2"/>
<feature type="domain" description="HTH marR-type" evidence="1">
    <location>
        <begin position="1"/>
        <end position="133"/>
    </location>
</feature>
<dbReference type="InterPro" id="IPR022689">
    <property type="entry name" value="Iron_dep_repressor"/>
</dbReference>
<dbReference type="EMBL" id="VKAC01000001">
    <property type="protein sequence ID" value="TXR57738.1"/>
    <property type="molecule type" value="Genomic_DNA"/>
</dbReference>
<accession>A0A5C8ZKR6</accession>
<dbReference type="PANTHER" id="PTHR33164:SF57">
    <property type="entry name" value="MARR-FAMILY TRANSCRIPTIONAL REGULATOR"/>
    <property type="match status" value="1"/>
</dbReference>
<dbReference type="GO" id="GO:0006950">
    <property type="term" value="P:response to stress"/>
    <property type="evidence" value="ECO:0007669"/>
    <property type="project" value="TreeGrafter"/>
</dbReference>
<keyword evidence="3" id="KW-1185">Reference proteome</keyword>
<dbReference type="AlphaFoldDB" id="A0A5C8ZKR6"/>
<name>A0A5C8ZKR6_9ACTN</name>
<dbReference type="PROSITE" id="PS50995">
    <property type="entry name" value="HTH_MARR_2"/>
    <property type="match status" value="1"/>
</dbReference>
<dbReference type="Proteomes" id="UP000321234">
    <property type="component" value="Unassembled WGS sequence"/>
</dbReference>
<gene>
    <name evidence="2" type="ORF">FMM08_00225</name>
</gene>
<dbReference type="GO" id="GO:0046914">
    <property type="term" value="F:transition metal ion binding"/>
    <property type="evidence" value="ECO:0007669"/>
    <property type="project" value="InterPro"/>
</dbReference>
<dbReference type="Pfam" id="PF12802">
    <property type="entry name" value="MarR_2"/>
    <property type="match status" value="1"/>
</dbReference>
<sequence length="156" mass="16582">MASPHACAALIATFPALARSKRAVVGHTRLAPVSALAAVAAAGPVRVSEVAELMGLDLSTVSRQVSHLRRDGLVESTPDADDGRSQRLSVTDAGRALLRDERHRMVDRLVERLVDWDDAELAEITALIGRLTADLSAAPQHHPETARPTATTARTA</sequence>
<dbReference type="PRINTS" id="PR00598">
    <property type="entry name" value="HTHMARR"/>
</dbReference>
<dbReference type="SMART" id="SM00418">
    <property type="entry name" value="HTH_ARSR"/>
    <property type="match status" value="1"/>
</dbReference>
<reference evidence="2 3" key="1">
    <citation type="submission" date="2019-07" db="EMBL/GenBank/DDBJ databases">
        <title>Quadrisphaera sp. strain DD2A genome sequencing and assembly.</title>
        <authorList>
            <person name="Kim I."/>
        </authorList>
    </citation>
    <scope>NUCLEOTIDE SEQUENCE [LARGE SCALE GENOMIC DNA]</scope>
    <source>
        <strain evidence="2 3">DD2A</strain>
    </source>
</reference>
<organism evidence="2 3">
    <name type="scientific">Quadrisphaera setariae</name>
    <dbReference type="NCBI Taxonomy" id="2593304"/>
    <lineage>
        <taxon>Bacteria</taxon>
        <taxon>Bacillati</taxon>
        <taxon>Actinomycetota</taxon>
        <taxon>Actinomycetes</taxon>
        <taxon>Kineosporiales</taxon>
        <taxon>Kineosporiaceae</taxon>
        <taxon>Quadrisphaera</taxon>
    </lineage>
</organism>
<protein>
    <submittedName>
        <fullName evidence="2">MarR family transcriptional regulator</fullName>
    </submittedName>
</protein>
<dbReference type="InterPro" id="IPR001845">
    <property type="entry name" value="HTH_ArsR_DNA-bd_dom"/>
</dbReference>
<dbReference type="InterPro" id="IPR036390">
    <property type="entry name" value="WH_DNA-bd_sf"/>
</dbReference>
<comment type="caution">
    <text evidence="2">The sequence shown here is derived from an EMBL/GenBank/DDBJ whole genome shotgun (WGS) entry which is preliminary data.</text>
</comment>
<evidence type="ECO:0000313" key="3">
    <source>
        <dbReference type="Proteomes" id="UP000321234"/>
    </source>
</evidence>